<feature type="transmembrane region" description="Helical" evidence="1">
    <location>
        <begin position="7"/>
        <end position="27"/>
    </location>
</feature>
<dbReference type="RefSeq" id="WP_142554406.1">
    <property type="nucleotide sequence ID" value="NZ_VIFX01000034.1"/>
</dbReference>
<accession>A0A544VW03</accession>
<protein>
    <submittedName>
        <fullName evidence="2">Uncharacterized protein</fullName>
    </submittedName>
</protein>
<gene>
    <name evidence="2" type="ORF">D8S82_23485</name>
</gene>
<feature type="transmembrane region" description="Helical" evidence="1">
    <location>
        <begin position="33"/>
        <end position="52"/>
    </location>
</feature>
<feature type="transmembrane region" description="Helical" evidence="1">
    <location>
        <begin position="119"/>
        <end position="139"/>
    </location>
</feature>
<dbReference type="EMBL" id="VIFX01000034">
    <property type="protein sequence ID" value="TQR84162.1"/>
    <property type="molecule type" value="Genomic_DNA"/>
</dbReference>
<feature type="transmembrane region" description="Helical" evidence="1">
    <location>
        <begin position="160"/>
        <end position="179"/>
    </location>
</feature>
<dbReference type="Proteomes" id="UP000315759">
    <property type="component" value="Unassembled WGS sequence"/>
</dbReference>
<evidence type="ECO:0000313" key="3">
    <source>
        <dbReference type="Proteomes" id="UP000315759"/>
    </source>
</evidence>
<keyword evidence="1" id="KW-1133">Transmembrane helix</keyword>
<dbReference type="AlphaFoldDB" id="A0A544VW03"/>
<organism evidence="2 3">
    <name type="scientific">Mycolicibacterium hodleri</name>
    <dbReference type="NCBI Taxonomy" id="49897"/>
    <lineage>
        <taxon>Bacteria</taxon>
        <taxon>Bacillati</taxon>
        <taxon>Actinomycetota</taxon>
        <taxon>Actinomycetes</taxon>
        <taxon>Mycobacteriales</taxon>
        <taxon>Mycobacteriaceae</taxon>
        <taxon>Mycolicibacterium</taxon>
    </lineage>
</organism>
<evidence type="ECO:0000256" key="1">
    <source>
        <dbReference type="SAM" id="Phobius"/>
    </source>
</evidence>
<keyword evidence="3" id="KW-1185">Reference proteome</keyword>
<keyword evidence="1" id="KW-0812">Transmembrane</keyword>
<comment type="caution">
    <text evidence="2">The sequence shown here is derived from an EMBL/GenBank/DDBJ whole genome shotgun (WGS) entry which is preliminary data.</text>
</comment>
<reference evidence="2 3" key="1">
    <citation type="submission" date="2018-10" db="EMBL/GenBank/DDBJ databases">
        <title>Draft genome of Mycobacterium hodleri strain B.</title>
        <authorList>
            <person name="Amande T.J."/>
            <person name="Mcgenity T.J."/>
        </authorList>
    </citation>
    <scope>NUCLEOTIDE SEQUENCE [LARGE SCALE GENOMIC DNA]</scope>
    <source>
        <strain evidence="2 3">B</strain>
    </source>
</reference>
<feature type="transmembrane region" description="Helical" evidence="1">
    <location>
        <begin position="80"/>
        <end position="107"/>
    </location>
</feature>
<proteinExistence type="predicted"/>
<sequence>MTRFLSPLILLGVIAVPVVGWFVGGWAGGTTLVVYWFETVAASVFICARILLHRRWAPRQGHFRYQAGGTTRRGTQRSSFLAGFAVTSFGFSAAHAVFLCAILFLLGKEDNRELAHVDWRTAGLGCLVILGFLTADFAMDVLSLRRWSFWRLEQLAHRGLSRVVVVHLTLVFGLIGIALTDAADALFGIFVALKTLAALSTALPQWEPREAPKWLSGMMNRVPRVRPDERFEDSWTKDRDAEIARRERNEGQWVSP</sequence>
<name>A0A544VW03_9MYCO</name>
<dbReference type="Pfam" id="PF20108">
    <property type="entry name" value="DUF6498"/>
    <property type="match status" value="1"/>
</dbReference>
<evidence type="ECO:0000313" key="2">
    <source>
        <dbReference type="EMBL" id="TQR84162.1"/>
    </source>
</evidence>
<keyword evidence="1" id="KW-0472">Membrane</keyword>
<dbReference type="InterPro" id="IPR045466">
    <property type="entry name" value="DUF6498"/>
</dbReference>